<evidence type="ECO:0000313" key="2">
    <source>
        <dbReference type="Proteomes" id="UP000516437"/>
    </source>
</evidence>
<protein>
    <submittedName>
        <fullName evidence="1">Uncharacterized protein</fullName>
    </submittedName>
</protein>
<keyword evidence="2" id="KW-1185">Reference proteome</keyword>
<dbReference type="AlphaFoldDB" id="A0A6A1VXA0"/>
<proteinExistence type="predicted"/>
<organism evidence="1 2">
    <name type="scientific">Morella rubra</name>
    <name type="common">Chinese bayberry</name>
    <dbReference type="NCBI Taxonomy" id="262757"/>
    <lineage>
        <taxon>Eukaryota</taxon>
        <taxon>Viridiplantae</taxon>
        <taxon>Streptophyta</taxon>
        <taxon>Embryophyta</taxon>
        <taxon>Tracheophyta</taxon>
        <taxon>Spermatophyta</taxon>
        <taxon>Magnoliopsida</taxon>
        <taxon>eudicotyledons</taxon>
        <taxon>Gunneridae</taxon>
        <taxon>Pentapetalae</taxon>
        <taxon>rosids</taxon>
        <taxon>fabids</taxon>
        <taxon>Fagales</taxon>
        <taxon>Myricaceae</taxon>
        <taxon>Morella</taxon>
    </lineage>
</organism>
<gene>
    <name evidence="1" type="ORF">CJ030_MR4G025832</name>
</gene>
<name>A0A6A1VXA0_9ROSI</name>
<sequence>MERQREQKDGYSQVCILPRELLRQSASPVMERLLLISPLLPLCRNFFFFSE</sequence>
<dbReference type="EMBL" id="RXIC02000022">
    <property type="protein sequence ID" value="KAB1215200.1"/>
    <property type="molecule type" value="Genomic_DNA"/>
</dbReference>
<dbReference type="Proteomes" id="UP000516437">
    <property type="component" value="Chromosome 4"/>
</dbReference>
<reference evidence="1 2" key="1">
    <citation type="journal article" date="2019" name="Plant Biotechnol. J.">
        <title>The red bayberry genome and genetic basis of sex determination.</title>
        <authorList>
            <person name="Jia H.M."/>
            <person name="Jia H.J."/>
            <person name="Cai Q.L."/>
            <person name="Wang Y."/>
            <person name="Zhao H.B."/>
            <person name="Yang W.F."/>
            <person name="Wang G.Y."/>
            <person name="Li Y.H."/>
            <person name="Zhan D.L."/>
            <person name="Shen Y.T."/>
            <person name="Niu Q.F."/>
            <person name="Chang L."/>
            <person name="Qiu J."/>
            <person name="Zhao L."/>
            <person name="Xie H.B."/>
            <person name="Fu W.Y."/>
            <person name="Jin J."/>
            <person name="Li X.W."/>
            <person name="Jiao Y."/>
            <person name="Zhou C.C."/>
            <person name="Tu T."/>
            <person name="Chai C.Y."/>
            <person name="Gao J.L."/>
            <person name="Fan L.J."/>
            <person name="van de Weg E."/>
            <person name="Wang J.Y."/>
            <person name="Gao Z.S."/>
        </authorList>
    </citation>
    <scope>NUCLEOTIDE SEQUENCE [LARGE SCALE GENOMIC DNA]</scope>
    <source>
        <tissue evidence="1">Leaves</tissue>
    </source>
</reference>
<evidence type="ECO:0000313" key="1">
    <source>
        <dbReference type="EMBL" id="KAB1215200.1"/>
    </source>
</evidence>
<comment type="caution">
    <text evidence="1">The sequence shown here is derived from an EMBL/GenBank/DDBJ whole genome shotgun (WGS) entry which is preliminary data.</text>
</comment>
<accession>A0A6A1VXA0</accession>